<name>A0ABR3RT65_9PLEO</name>
<reference evidence="1 2" key="1">
    <citation type="submission" date="2024-02" db="EMBL/GenBank/DDBJ databases">
        <title>De novo assembly and annotation of 12 fungi associated with fruit tree decline syndrome in Ontario, Canada.</title>
        <authorList>
            <person name="Sulman M."/>
            <person name="Ellouze W."/>
            <person name="Ilyukhin E."/>
        </authorList>
    </citation>
    <scope>NUCLEOTIDE SEQUENCE [LARGE SCALE GENOMIC DNA]</scope>
    <source>
        <strain evidence="1 2">M42-189</strain>
    </source>
</reference>
<organism evidence="1 2">
    <name type="scientific">Paraconiothyrium brasiliense</name>
    <dbReference type="NCBI Taxonomy" id="300254"/>
    <lineage>
        <taxon>Eukaryota</taxon>
        <taxon>Fungi</taxon>
        <taxon>Dikarya</taxon>
        <taxon>Ascomycota</taxon>
        <taxon>Pezizomycotina</taxon>
        <taxon>Dothideomycetes</taxon>
        <taxon>Pleosporomycetidae</taxon>
        <taxon>Pleosporales</taxon>
        <taxon>Massarineae</taxon>
        <taxon>Didymosphaeriaceae</taxon>
        <taxon>Paraconiothyrium</taxon>
    </lineage>
</organism>
<proteinExistence type="predicted"/>
<dbReference type="Gene3D" id="3.80.10.10">
    <property type="entry name" value="Ribonuclease Inhibitor"/>
    <property type="match status" value="1"/>
</dbReference>
<dbReference type="InterPro" id="IPR032675">
    <property type="entry name" value="LRR_dom_sf"/>
</dbReference>
<keyword evidence="2" id="KW-1185">Reference proteome</keyword>
<sequence length="547" mass="61766">MYHAGQLQTGIKSITPKVSLTESMATPWPNRDNFWGNEDPWRAQTFWEPLVRLLPKFKHLTDVVAQVRGGIPVGIVATLEQSHPECRLHLPNFTFRSLHEDITNPDERALVTSSNLHSISVEYRFRDHHGMVDYNEAAALRTVALAPNLKHVRILGVRPRNSAGLRAMGRPFEPWKGFIPPIDEADRPKSKLVSLELTGAYSQLTPEKLAIWQEAADLSGVKMLSCSISWSNIPDHVSMSNTFSSLTDLTLSFEPPKRGPYDVREHAIQNFLSSLNSLTSLSLSGPFYGPFLSAIAERHGATLEKLTLRHTGGQFPTPPSRYRMFTNDLRILASACLQLTELSLYVQRSLGDRTEIETYEAIDCRNSSGSNRQVDPGWDDFEKAEPDNGAVIPAPIYRNGHLKRAIVNSALDETLARSIYALVSSKRSESTLDVLEVKTYGGGSFDGTFPGDLKIIVDHVSRNYRFERQSERQGTGFMSIIELSKGQREAKDAYVRTREGIHAEHHEYGSKVPQDGAWAVFRRLWPFEEHEDWRDVWRSWPLGYQKV</sequence>
<comment type="caution">
    <text evidence="1">The sequence shown here is derived from an EMBL/GenBank/DDBJ whole genome shotgun (WGS) entry which is preliminary data.</text>
</comment>
<dbReference type="Proteomes" id="UP001521785">
    <property type="component" value="Unassembled WGS sequence"/>
</dbReference>
<gene>
    <name evidence="1" type="ORF">SLS60_002558</name>
</gene>
<dbReference type="EMBL" id="JAKJXO020000003">
    <property type="protein sequence ID" value="KAL1607624.1"/>
    <property type="molecule type" value="Genomic_DNA"/>
</dbReference>
<accession>A0ABR3RT65</accession>
<evidence type="ECO:0000313" key="2">
    <source>
        <dbReference type="Proteomes" id="UP001521785"/>
    </source>
</evidence>
<evidence type="ECO:0000313" key="1">
    <source>
        <dbReference type="EMBL" id="KAL1607624.1"/>
    </source>
</evidence>
<protein>
    <submittedName>
        <fullName evidence="1">Uncharacterized protein</fullName>
    </submittedName>
</protein>